<organism evidence="2 3">
    <name type="scientific">Kaistella daneshvariae</name>
    <dbReference type="NCBI Taxonomy" id="2487074"/>
    <lineage>
        <taxon>Bacteria</taxon>
        <taxon>Pseudomonadati</taxon>
        <taxon>Bacteroidota</taxon>
        <taxon>Flavobacteriia</taxon>
        <taxon>Flavobacteriales</taxon>
        <taxon>Weeksellaceae</taxon>
        <taxon>Chryseobacterium group</taxon>
        <taxon>Kaistella</taxon>
    </lineage>
</organism>
<dbReference type="CDD" id="cd00085">
    <property type="entry name" value="HNHc"/>
    <property type="match status" value="1"/>
</dbReference>
<feature type="domain" description="HNH" evidence="1">
    <location>
        <begin position="179"/>
        <end position="234"/>
    </location>
</feature>
<evidence type="ECO:0000313" key="2">
    <source>
        <dbReference type="EMBL" id="AZI66181.1"/>
    </source>
</evidence>
<keyword evidence="2" id="KW-0255">Endonuclease</keyword>
<name>A0ABN5SY49_9FLAO</name>
<accession>A0ABN5SY49</accession>
<dbReference type="RefSeq" id="WP_124756844.1">
    <property type="nucleotide sequence ID" value="NZ_CBCRWA010000007.1"/>
</dbReference>
<keyword evidence="2" id="KW-0378">Hydrolase</keyword>
<keyword evidence="2" id="KW-0540">Nuclease</keyword>
<dbReference type="GO" id="GO:0004519">
    <property type="term" value="F:endonuclease activity"/>
    <property type="evidence" value="ECO:0007669"/>
    <property type="project" value="UniProtKB-KW"/>
</dbReference>
<dbReference type="EMBL" id="CP034158">
    <property type="protein sequence ID" value="AZI66181.1"/>
    <property type="molecule type" value="Genomic_DNA"/>
</dbReference>
<dbReference type="Gene3D" id="1.10.30.50">
    <property type="match status" value="1"/>
</dbReference>
<evidence type="ECO:0000259" key="1">
    <source>
        <dbReference type="Pfam" id="PF01844"/>
    </source>
</evidence>
<evidence type="ECO:0000313" key="3">
    <source>
        <dbReference type="Proteomes" id="UP000274483"/>
    </source>
</evidence>
<gene>
    <name evidence="2" type="ORF">EIB71_00130</name>
</gene>
<reference evidence="2 3" key="1">
    <citation type="submission" date="2018-11" db="EMBL/GenBank/DDBJ databases">
        <title>Proposal to divide the Flavobacteriaceae and reorganize its genera based on Amino Acid Identity values calculated from whole genome sequences.</title>
        <authorList>
            <person name="Nicholson A.C."/>
            <person name="Gulvik C.A."/>
            <person name="Whitney A.M."/>
            <person name="Humrighouse B.W."/>
            <person name="Bell M."/>
            <person name="Holmes B."/>
            <person name="Steigerwalt A.G."/>
            <person name="Villarma A."/>
            <person name="Sheth M."/>
            <person name="Batra D."/>
            <person name="Pryor J."/>
            <person name="Bernardet J.-F."/>
            <person name="Hugo C."/>
            <person name="Kampfer P."/>
            <person name="Newman J.D."/>
            <person name="McQuiston J.R."/>
        </authorList>
    </citation>
    <scope>NUCLEOTIDE SEQUENCE [LARGE SCALE GENOMIC DNA]</scope>
    <source>
        <strain evidence="2 3">H3001</strain>
    </source>
</reference>
<sequence length="255" mass="29644">MKLIKNKEQLIKNIDTLESYLTEGDEFEISEATSLVKRGTCFVAYQVDKELRFPPSRFIGYVNNKLEIHSVSHKDGRETNKAIIDILTDKPTPNDNLEKKYFDYCNQLGIQPNEKGAFGAQRKFWRLNIEKEFDNNADLTGEFPEGKIVERTHKARERNSQVISLAKDKFKQVHGRIFCQVCGFDFEKEYGEVGKDFIEAHHTIAVSEMTPDHKTKVEDIAMLCANCHRMVHKKRPWLTMKDLDKLLKFRKNGSR</sequence>
<dbReference type="InterPro" id="IPR003615">
    <property type="entry name" value="HNH_nuc"/>
</dbReference>
<dbReference type="Pfam" id="PF01844">
    <property type="entry name" value="HNH"/>
    <property type="match status" value="1"/>
</dbReference>
<keyword evidence="3" id="KW-1185">Reference proteome</keyword>
<dbReference type="InterPro" id="IPR002711">
    <property type="entry name" value="HNH"/>
</dbReference>
<dbReference type="Proteomes" id="UP000274483">
    <property type="component" value="Chromosome"/>
</dbReference>
<proteinExistence type="predicted"/>
<protein>
    <submittedName>
        <fullName evidence="2">HNH endonuclease</fullName>
    </submittedName>
</protein>